<accession>A0A543CN35</accession>
<gene>
    <name evidence="2" type="ORF">FB559_4135</name>
</gene>
<name>A0A543CN35_9ACTN</name>
<evidence type="ECO:0000313" key="2">
    <source>
        <dbReference type="EMBL" id="TQL98509.1"/>
    </source>
</evidence>
<keyword evidence="1" id="KW-0472">Membrane</keyword>
<feature type="transmembrane region" description="Helical" evidence="1">
    <location>
        <begin position="27"/>
        <end position="52"/>
    </location>
</feature>
<sequence length="112" mass="12133">MSGHIGPLRFGGWDLSDRRRRSGIGYAIGRVIWLAALAVTAILVFGIALTWAKANPGNDVVHTVMRAGTWLATPFHGIFHDPNARERLTENWIVAGAAYLVGGGLLSWLVGR</sequence>
<evidence type="ECO:0000256" key="1">
    <source>
        <dbReference type="SAM" id="Phobius"/>
    </source>
</evidence>
<feature type="transmembrane region" description="Helical" evidence="1">
    <location>
        <begin position="92"/>
        <end position="111"/>
    </location>
</feature>
<dbReference type="RefSeq" id="WP_141957096.1">
    <property type="nucleotide sequence ID" value="NZ_VFOZ01000001.1"/>
</dbReference>
<dbReference type="Proteomes" id="UP000316096">
    <property type="component" value="Unassembled WGS sequence"/>
</dbReference>
<comment type="caution">
    <text evidence="2">The sequence shown here is derived from an EMBL/GenBank/DDBJ whole genome shotgun (WGS) entry which is preliminary data.</text>
</comment>
<proteinExistence type="predicted"/>
<dbReference type="OrthoDB" id="3481760at2"/>
<dbReference type="AlphaFoldDB" id="A0A543CN35"/>
<keyword evidence="3" id="KW-1185">Reference proteome</keyword>
<evidence type="ECO:0000313" key="3">
    <source>
        <dbReference type="Proteomes" id="UP000316096"/>
    </source>
</evidence>
<dbReference type="EMBL" id="VFOZ01000001">
    <property type="protein sequence ID" value="TQL98509.1"/>
    <property type="molecule type" value="Genomic_DNA"/>
</dbReference>
<protein>
    <submittedName>
        <fullName evidence="2">Uncharacterized protein</fullName>
    </submittedName>
</protein>
<keyword evidence="1" id="KW-0812">Transmembrane</keyword>
<keyword evidence="1" id="KW-1133">Transmembrane helix</keyword>
<organism evidence="2 3">
    <name type="scientific">Actinoallomurus bryophytorum</name>
    <dbReference type="NCBI Taxonomy" id="1490222"/>
    <lineage>
        <taxon>Bacteria</taxon>
        <taxon>Bacillati</taxon>
        <taxon>Actinomycetota</taxon>
        <taxon>Actinomycetes</taxon>
        <taxon>Streptosporangiales</taxon>
        <taxon>Thermomonosporaceae</taxon>
        <taxon>Actinoallomurus</taxon>
    </lineage>
</organism>
<reference evidence="2 3" key="1">
    <citation type="submission" date="2019-06" db="EMBL/GenBank/DDBJ databases">
        <title>Sequencing the genomes of 1000 actinobacteria strains.</title>
        <authorList>
            <person name="Klenk H.-P."/>
        </authorList>
    </citation>
    <scope>NUCLEOTIDE SEQUENCE [LARGE SCALE GENOMIC DNA]</scope>
    <source>
        <strain evidence="2 3">DSM 102200</strain>
    </source>
</reference>